<dbReference type="EMBL" id="JSUQ01000027">
    <property type="protein sequence ID" value="KHQ50354.1"/>
    <property type="molecule type" value="Genomic_DNA"/>
</dbReference>
<dbReference type="Proteomes" id="UP000030960">
    <property type="component" value="Unassembled WGS sequence"/>
</dbReference>
<evidence type="ECO:0008006" key="3">
    <source>
        <dbReference type="Google" id="ProtNLM"/>
    </source>
</evidence>
<accession>A0A0B3SIF5</accession>
<comment type="caution">
    <text evidence="1">The sequence shown here is derived from an EMBL/GenBank/DDBJ whole genome shotgun (WGS) entry which is preliminary data.</text>
</comment>
<organism evidence="1 2">
    <name type="scientific">Mameliella alba</name>
    <dbReference type="NCBI Taxonomy" id="561184"/>
    <lineage>
        <taxon>Bacteria</taxon>
        <taxon>Pseudomonadati</taxon>
        <taxon>Pseudomonadota</taxon>
        <taxon>Alphaproteobacteria</taxon>
        <taxon>Rhodobacterales</taxon>
        <taxon>Roseobacteraceae</taxon>
        <taxon>Mameliella</taxon>
    </lineage>
</organism>
<name>A0A0B3SIF5_9RHOB</name>
<evidence type="ECO:0000313" key="1">
    <source>
        <dbReference type="EMBL" id="KHQ50354.1"/>
    </source>
</evidence>
<dbReference type="RefSeq" id="WP_043146206.1">
    <property type="nucleotide sequence ID" value="NZ_JSUQ01000027.1"/>
</dbReference>
<gene>
    <name evidence="1" type="ORF">OA50_05029</name>
</gene>
<protein>
    <recommendedName>
        <fullName evidence="3">Lipoprotein</fullName>
    </recommendedName>
</protein>
<dbReference type="AlphaFoldDB" id="A0A0B3SIF5"/>
<proteinExistence type="predicted"/>
<keyword evidence="2" id="KW-1185">Reference proteome</keyword>
<dbReference type="PROSITE" id="PS51257">
    <property type="entry name" value="PROKAR_LIPOPROTEIN"/>
    <property type="match status" value="1"/>
</dbReference>
<sequence length="120" mass="13330">MNRIATLVFVGVIALGGCGPKMNYVLDTYKADELKVYSIQGQVWRIFDKPDIGKMMIATSVDTAAAEGARQGATFYLARDRWTTDPEFRPAATAYLAQRGCTITGGRLLLKTQFEYDYTC</sequence>
<reference evidence="1 2" key="1">
    <citation type="submission" date="2014-10" db="EMBL/GenBank/DDBJ databases">
        <title>Genome sequence of Ponticoccus sp. strain UMTAT08 isolated from clonal culture of toxic dinoflagellate Alexandrium tamiyavanichii.</title>
        <authorList>
            <person name="Gan H.Y."/>
            <person name="Muhd D.-D."/>
            <person name="Mohd Noor M.E."/>
            <person name="Yeong Y.S."/>
            <person name="Usup G."/>
        </authorList>
    </citation>
    <scope>NUCLEOTIDE SEQUENCE [LARGE SCALE GENOMIC DNA]</scope>
    <source>
        <strain evidence="1 2">UMTAT08</strain>
    </source>
</reference>
<dbReference type="OrthoDB" id="8116421at2"/>
<evidence type="ECO:0000313" key="2">
    <source>
        <dbReference type="Proteomes" id="UP000030960"/>
    </source>
</evidence>